<dbReference type="HAMAP" id="MF_00303">
    <property type="entry name" value="Trigger_factor_Tig"/>
    <property type="match status" value="1"/>
</dbReference>
<evidence type="ECO:0000256" key="5">
    <source>
        <dbReference type="ARBA" id="ARBA00023110"/>
    </source>
</evidence>
<evidence type="ECO:0000259" key="11">
    <source>
        <dbReference type="Pfam" id="PF05698"/>
    </source>
</evidence>
<evidence type="ECO:0000256" key="4">
    <source>
        <dbReference type="ARBA" id="ARBA00016902"/>
    </source>
</evidence>
<dbReference type="AlphaFoldDB" id="A0A660SHF6"/>
<dbReference type="InterPro" id="IPR005215">
    <property type="entry name" value="Trig_fac"/>
</dbReference>
<sequence length="410" mass="48284">MSFQFRIIKDEPVTKEVEVITSTERIDTETNRIAEELKQQTQIDGFRKGKVPIELIKARFKSAITAEGMKKIVSEALVEIIKEKNWQLARIDEIKFDDKEPTRFTLRLETIPQFELKDYKGIELVWEEGTGEKEILQRKIDELREAKTRIVVVDRPARVGDLLLIDLKTGKERIENRWVELGDRSLPDEMNEAMVGMAKGMSKEFEVARSDARERWFIRVKEVKEKIVPTDEELIRQLGFTSREEMEEELKGEIEEELNRLKDDQLREKIARFLIERYDFPLPPGYVEEEYRLILSERGENDTPSNRERFMKTAEDRVRLLLIVDRIAKEEGITVSDDEVDQKITEYGKGMNYSDVRIKELKENENIRASIRTMILKDKILGFLLDHAQITKKERIISPWSKDDNRSIRH</sequence>
<dbReference type="GO" id="GO:0051083">
    <property type="term" value="P:'de novo' cotranslational protein folding"/>
    <property type="evidence" value="ECO:0007669"/>
    <property type="project" value="TreeGrafter"/>
</dbReference>
<dbReference type="GO" id="GO:0043022">
    <property type="term" value="F:ribosome binding"/>
    <property type="evidence" value="ECO:0007669"/>
    <property type="project" value="TreeGrafter"/>
</dbReference>
<name>A0A660SHF6_UNCW3</name>
<reference evidence="12 13" key="1">
    <citation type="submission" date="2018-06" db="EMBL/GenBank/DDBJ databases">
        <title>Extensive metabolic versatility and redundancy in microbially diverse, dynamic hydrothermal sediments.</title>
        <authorList>
            <person name="Dombrowski N."/>
            <person name="Teske A."/>
            <person name="Baker B.J."/>
        </authorList>
    </citation>
    <scope>NUCLEOTIDE SEQUENCE [LARGE SCALE GENOMIC DNA]</scope>
    <source>
        <strain evidence="12">B36_G15</strain>
    </source>
</reference>
<dbReference type="EMBL" id="QNBE01000055">
    <property type="protein sequence ID" value="RKX70012.1"/>
    <property type="molecule type" value="Genomic_DNA"/>
</dbReference>
<comment type="domain">
    <text evidence="9">Consists of 3 domains; the N-terminus binds the ribosome, the middle domain has PPIase activity, while the C-terminus has intrinsic chaperone activity on its own.</text>
</comment>
<dbReference type="GO" id="GO:0043335">
    <property type="term" value="P:protein unfolding"/>
    <property type="evidence" value="ECO:0007669"/>
    <property type="project" value="TreeGrafter"/>
</dbReference>
<dbReference type="SUPFAM" id="SSF102735">
    <property type="entry name" value="Trigger factor ribosome-binding domain"/>
    <property type="match status" value="1"/>
</dbReference>
<dbReference type="Gene3D" id="3.30.70.1050">
    <property type="entry name" value="Trigger factor ribosome-binding domain"/>
    <property type="match status" value="1"/>
</dbReference>
<keyword evidence="5 9" id="KW-0697">Rotamase</keyword>
<dbReference type="InterPro" id="IPR037041">
    <property type="entry name" value="Trigger_fac_C_sf"/>
</dbReference>
<feature type="domain" description="Trigger factor ribosome-binding bacterial" evidence="10">
    <location>
        <begin position="6"/>
        <end position="142"/>
    </location>
</feature>
<evidence type="ECO:0000313" key="12">
    <source>
        <dbReference type="EMBL" id="RKX70012.1"/>
    </source>
</evidence>
<keyword evidence="9" id="KW-0131">Cell cycle</keyword>
<comment type="function">
    <text evidence="9">Involved in protein export. Acts as a chaperone by maintaining the newly synthesized protein in an open conformation. Functions as a peptidyl-prolyl cis-trans isomerase.</text>
</comment>
<accession>A0A660SHF6</accession>
<dbReference type="InterPro" id="IPR046357">
    <property type="entry name" value="PPIase_dom_sf"/>
</dbReference>
<dbReference type="PANTHER" id="PTHR30560:SF3">
    <property type="entry name" value="TRIGGER FACTOR-LIKE PROTEIN TIG, CHLOROPLASTIC"/>
    <property type="match status" value="1"/>
</dbReference>
<evidence type="ECO:0000259" key="10">
    <source>
        <dbReference type="Pfam" id="PF05697"/>
    </source>
</evidence>
<keyword evidence="9" id="KW-0963">Cytoplasm</keyword>
<evidence type="ECO:0000256" key="1">
    <source>
        <dbReference type="ARBA" id="ARBA00000971"/>
    </source>
</evidence>
<dbReference type="GO" id="GO:0003755">
    <property type="term" value="F:peptidyl-prolyl cis-trans isomerase activity"/>
    <property type="evidence" value="ECO:0007669"/>
    <property type="project" value="UniProtKB-UniRule"/>
</dbReference>
<evidence type="ECO:0000256" key="6">
    <source>
        <dbReference type="ARBA" id="ARBA00023186"/>
    </source>
</evidence>
<dbReference type="GO" id="GO:0015031">
    <property type="term" value="P:protein transport"/>
    <property type="evidence" value="ECO:0007669"/>
    <property type="project" value="UniProtKB-UniRule"/>
</dbReference>
<dbReference type="InterPro" id="IPR008880">
    <property type="entry name" value="Trigger_fac_C"/>
</dbReference>
<dbReference type="Gene3D" id="1.10.3120.10">
    <property type="entry name" value="Trigger factor, C-terminal domain"/>
    <property type="match status" value="1"/>
</dbReference>
<comment type="catalytic activity">
    <reaction evidence="1 9">
        <text>[protein]-peptidylproline (omega=180) = [protein]-peptidylproline (omega=0)</text>
        <dbReference type="Rhea" id="RHEA:16237"/>
        <dbReference type="Rhea" id="RHEA-COMP:10747"/>
        <dbReference type="Rhea" id="RHEA-COMP:10748"/>
        <dbReference type="ChEBI" id="CHEBI:83833"/>
        <dbReference type="ChEBI" id="CHEBI:83834"/>
        <dbReference type="EC" id="5.2.1.8"/>
    </reaction>
</comment>
<dbReference type="Pfam" id="PF05698">
    <property type="entry name" value="Trigger_C"/>
    <property type="match status" value="1"/>
</dbReference>
<dbReference type="Proteomes" id="UP000268469">
    <property type="component" value="Unassembled WGS sequence"/>
</dbReference>
<dbReference type="InterPro" id="IPR027304">
    <property type="entry name" value="Trigger_fact/SurA_dom_sf"/>
</dbReference>
<feature type="domain" description="Trigger factor C-terminal" evidence="11">
    <location>
        <begin position="244"/>
        <end position="385"/>
    </location>
</feature>
<protein>
    <recommendedName>
        <fullName evidence="4 9">Trigger factor</fullName>
        <shortName evidence="9">TF</shortName>
        <ecNumber evidence="3 9">5.2.1.8</ecNumber>
    </recommendedName>
    <alternativeName>
        <fullName evidence="8 9">PPIase</fullName>
    </alternativeName>
</protein>
<organism evidence="12 13">
    <name type="scientific">candidate division WOR-3 bacterium</name>
    <dbReference type="NCBI Taxonomy" id="2052148"/>
    <lineage>
        <taxon>Bacteria</taxon>
        <taxon>Bacteria division WOR-3</taxon>
    </lineage>
</organism>
<evidence type="ECO:0000313" key="13">
    <source>
        <dbReference type="Proteomes" id="UP000268469"/>
    </source>
</evidence>
<evidence type="ECO:0000256" key="7">
    <source>
        <dbReference type="ARBA" id="ARBA00023235"/>
    </source>
</evidence>
<proteinExistence type="inferred from homology"/>
<dbReference type="Pfam" id="PF05697">
    <property type="entry name" value="Trigger_N"/>
    <property type="match status" value="1"/>
</dbReference>
<evidence type="ECO:0000256" key="9">
    <source>
        <dbReference type="HAMAP-Rule" id="MF_00303"/>
    </source>
</evidence>
<gene>
    <name evidence="9 12" type="primary">tig</name>
    <name evidence="12" type="ORF">DRP53_06315</name>
</gene>
<evidence type="ECO:0000256" key="2">
    <source>
        <dbReference type="ARBA" id="ARBA00005464"/>
    </source>
</evidence>
<dbReference type="GO" id="GO:0051301">
    <property type="term" value="P:cell division"/>
    <property type="evidence" value="ECO:0007669"/>
    <property type="project" value="UniProtKB-KW"/>
</dbReference>
<dbReference type="PIRSF" id="PIRSF003095">
    <property type="entry name" value="Trigger_factor"/>
    <property type="match status" value="1"/>
</dbReference>
<comment type="similarity">
    <text evidence="2 9">Belongs to the FKBP-type PPIase family. Tig subfamily.</text>
</comment>
<dbReference type="GO" id="GO:0005737">
    <property type="term" value="C:cytoplasm"/>
    <property type="evidence" value="ECO:0007669"/>
    <property type="project" value="UniProtKB-SubCell"/>
</dbReference>
<dbReference type="SUPFAM" id="SSF109998">
    <property type="entry name" value="Triger factor/SurA peptide-binding domain-like"/>
    <property type="match status" value="1"/>
</dbReference>
<comment type="subcellular location">
    <subcellularLocation>
        <location evidence="9">Cytoplasm</location>
    </subcellularLocation>
    <text evidence="9">About half TF is bound to the ribosome near the polypeptide exit tunnel while the other half is free in the cytoplasm.</text>
</comment>
<dbReference type="InterPro" id="IPR036611">
    <property type="entry name" value="Trigger_fac_ribosome-bd_sf"/>
</dbReference>
<dbReference type="NCBIfam" id="TIGR00115">
    <property type="entry name" value="tig"/>
    <property type="match status" value="1"/>
</dbReference>
<dbReference type="Gene3D" id="3.10.50.40">
    <property type="match status" value="1"/>
</dbReference>
<evidence type="ECO:0000256" key="8">
    <source>
        <dbReference type="ARBA" id="ARBA00029986"/>
    </source>
</evidence>
<keyword evidence="6 9" id="KW-0143">Chaperone</keyword>
<evidence type="ECO:0000256" key="3">
    <source>
        <dbReference type="ARBA" id="ARBA00013194"/>
    </source>
</evidence>
<comment type="caution">
    <text evidence="12">The sequence shown here is derived from an EMBL/GenBank/DDBJ whole genome shotgun (WGS) entry which is preliminary data.</text>
</comment>
<keyword evidence="9" id="KW-0132">Cell division</keyword>
<dbReference type="PANTHER" id="PTHR30560">
    <property type="entry name" value="TRIGGER FACTOR CHAPERONE AND PEPTIDYL-PROLYL CIS/TRANS ISOMERASE"/>
    <property type="match status" value="1"/>
</dbReference>
<dbReference type="InterPro" id="IPR008881">
    <property type="entry name" value="Trigger_fac_ribosome-bd_bac"/>
</dbReference>
<dbReference type="GO" id="GO:0044183">
    <property type="term" value="F:protein folding chaperone"/>
    <property type="evidence" value="ECO:0007669"/>
    <property type="project" value="TreeGrafter"/>
</dbReference>
<keyword evidence="7 9" id="KW-0413">Isomerase</keyword>
<dbReference type="EC" id="5.2.1.8" evidence="3 9"/>